<dbReference type="Proteomes" id="UP000192907">
    <property type="component" value="Unassembled WGS sequence"/>
</dbReference>
<sequence length="187" mass="20825">MKKKTIIPAIIILFMISTNLYGSTDGNWVSWGAKKTMFLFNDKTAIGMNKNINAKLDKSNGTIKLKMSIPLDKFDSGEPDRDAEVVKMLKGDVSKNLMYESETFSPEKFEQLRNGQTDQISGKLKIGNKWFDVVFAVKIANNKLSGQVETKLTEFGIEPPSMVGGIMVSVKDYIALKVNLDLSTLPH</sequence>
<dbReference type="Pfam" id="PF04264">
    <property type="entry name" value="YceI"/>
    <property type="match status" value="1"/>
</dbReference>
<protein>
    <submittedName>
        <fullName evidence="2">YceI-like domain-containing protein</fullName>
    </submittedName>
</protein>
<dbReference type="InterPro" id="IPR036761">
    <property type="entry name" value="TTHA0802/YceI-like_sf"/>
</dbReference>
<organism evidence="2 3">
    <name type="scientific">Pseudobacteriovorax antillogorgiicola</name>
    <dbReference type="NCBI Taxonomy" id="1513793"/>
    <lineage>
        <taxon>Bacteria</taxon>
        <taxon>Pseudomonadati</taxon>
        <taxon>Bdellovibrionota</taxon>
        <taxon>Oligoflexia</taxon>
        <taxon>Oligoflexales</taxon>
        <taxon>Pseudobacteriovoracaceae</taxon>
        <taxon>Pseudobacteriovorax</taxon>
    </lineage>
</organism>
<accession>A0A1Y6C7X4</accession>
<dbReference type="InterPro" id="IPR007372">
    <property type="entry name" value="Lipid/polyisoprenoid-bd_YceI"/>
</dbReference>
<name>A0A1Y6C7X4_9BACT</name>
<feature type="domain" description="Lipid/polyisoprenoid-binding YceI-like" evidence="1">
    <location>
        <begin position="47"/>
        <end position="180"/>
    </location>
</feature>
<gene>
    <name evidence="2" type="ORF">SAMN06296036_114160</name>
</gene>
<dbReference type="OrthoDB" id="5339432at2"/>
<dbReference type="EMBL" id="FWZT01000014">
    <property type="protein sequence ID" value="SMF47683.1"/>
    <property type="molecule type" value="Genomic_DNA"/>
</dbReference>
<dbReference type="RefSeq" id="WP_132321311.1">
    <property type="nucleotide sequence ID" value="NZ_FWZT01000014.1"/>
</dbReference>
<evidence type="ECO:0000313" key="2">
    <source>
        <dbReference type="EMBL" id="SMF47683.1"/>
    </source>
</evidence>
<keyword evidence="3" id="KW-1185">Reference proteome</keyword>
<evidence type="ECO:0000259" key="1">
    <source>
        <dbReference type="Pfam" id="PF04264"/>
    </source>
</evidence>
<dbReference type="STRING" id="1513793.SAMN06296036_114160"/>
<dbReference type="AlphaFoldDB" id="A0A1Y6C7X4"/>
<dbReference type="SUPFAM" id="SSF101874">
    <property type="entry name" value="YceI-like"/>
    <property type="match status" value="1"/>
</dbReference>
<evidence type="ECO:0000313" key="3">
    <source>
        <dbReference type="Proteomes" id="UP000192907"/>
    </source>
</evidence>
<dbReference type="Gene3D" id="2.40.128.110">
    <property type="entry name" value="Lipid/polyisoprenoid-binding, YceI-like"/>
    <property type="match status" value="1"/>
</dbReference>
<proteinExistence type="predicted"/>
<reference evidence="3" key="1">
    <citation type="submission" date="2017-04" db="EMBL/GenBank/DDBJ databases">
        <authorList>
            <person name="Varghese N."/>
            <person name="Submissions S."/>
        </authorList>
    </citation>
    <scope>NUCLEOTIDE SEQUENCE [LARGE SCALE GENOMIC DNA]</scope>
    <source>
        <strain evidence="3">RKEM611</strain>
    </source>
</reference>